<dbReference type="PANTHER" id="PTHR44154">
    <property type="entry name" value="QUINONE OXIDOREDUCTASE"/>
    <property type="match status" value="1"/>
</dbReference>
<keyword evidence="1" id="KW-0521">NADP</keyword>
<dbReference type="Pfam" id="PF08240">
    <property type="entry name" value="ADH_N"/>
    <property type="match status" value="1"/>
</dbReference>
<dbReference type="InterPro" id="IPR020843">
    <property type="entry name" value="ER"/>
</dbReference>
<reference evidence="4" key="1">
    <citation type="submission" date="2016-10" db="EMBL/GenBank/DDBJ databases">
        <authorList>
            <person name="Varghese N."/>
            <person name="Submissions S."/>
        </authorList>
    </citation>
    <scope>NUCLEOTIDE SEQUENCE [LARGE SCALE GENOMIC DNA]</scope>
    <source>
        <strain evidence="4">DSM 7165</strain>
    </source>
</reference>
<dbReference type="InterPro" id="IPR036291">
    <property type="entry name" value="NAD(P)-bd_dom_sf"/>
</dbReference>
<dbReference type="Proteomes" id="UP000242999">
    <property type="component" value="Unassembled WGS sequence"/>
</dbReference>
<proteinExistence type="predicted"/>
<dbReference type="Gene3D" id="3.90.180.10">
    <property type="entry name" value="Medium-chain alcohol dehydrogenases, catalytic domain"/>
    <property type="match status" value="1"/>
</dbReference>
<accession>A0A1H6RX97</accession>
<dbReference type="InterPro" id="IPR051603">
    <property type="entry name" value="Zinc-ADH_QOR/CCCR"/>
</dbReference>
<dbReference type="InterPro" id="IPR011032">
    <property type="entry name" value="GroES-like_sf"/>
</dbReference>
<dbReference type="STRING" id="64971.SAMN05421831_10486"/>
<dbReference type="InterPro" id="IPR013154">
    <property type="entry name" value="ADH-like_N"/>
</dbReference>
<dbReference type="CDD" id="cd08272">
    <property type="entry name" value="MDR6"/>
    <property type="match status" value="1"/>
</dbReference>
<keyword evidence="4" id="KW-1185">Reference proteome</keyword>
<evidence type="ECO:0000313" key="4">
    <source>
        <dbReference type="Proteomes" id="UP000242999"/>
    </source>
</evidence>
<dbReference type="PANTHER" id="PTHR44154:SF1">
    <property type="entry name" value="QUINONE OXIDOREDUCTASE"/>
    <property type="match status" value="1"/>
</dbReference>
<protein>
    <submittedName>
        <fullName evidence="3">NADPH2:quinone reductase</fullName>
    </submittedName>
</protein>
<feature type="domain" description="Enoyl reductase (ER)" evidence="2">
    <location>
        <begin position="22"/>
        <end position="338"/>
    </location>
</feature>
<dbReference type="SMART" id="SM00829">
    <property type="entry name" value="PKS_ER"/>
    <property type="match status" value="1"/>
</dbReference>
<dbReference type="Pfam" id="PF13602">
    <property type="entry name" value="ADH_zinc_N_2"/>
    <property type="match status" value="1"/>
</dbReference>
<dbReference type="AlphaFoldDB" id="A0A1H6RX97"/>
<dbReference type="RefSeq" id="WP_218138989.1">
    <property type="nucleotide sequence ID" value="NZ_FNYH01000004.1"/>
</dbReference>
<dbReference type="EMBL" id="FNYH01000004">
    <property type="protein sequence ID" value="SEI55812.1"/>
    <property type="molecule type" value="Genomic_DNA"/>
</dbReference>
<sequence length="340" mass="35362">MPDVHQTLPEGQMLAYVVHAYGPQADFQPLVMAQPQAGVGEVVIKVAATSVNPLDIKIRTGLVAAGPACPAILHGDVAGVVTQVGEGVSQFKVGDAVFGFAGGLGQYPGALAEYMCAPAALLALKPECLSFAEAAALPVVFITAWQALVKRAQVQAGEKVLVHAGLGGVGHLGIQVAKALGAHVYTSVSTEEKAQLAQALGADVCILYPQQSPADYVQAYTQGQGFDVVFDTVGGDNLAASMQSTQVGGRLVTINARSTQDLSPLHARNLRLDAVFIGTSLLHGLGIEEQQTALQTLCAWVQEGKIKVVLDPHLFAMSDALAAHEYQASGQALGKVVILR</sequence>
<evidence type="ECO:0000256" key="1">
    <source>
        <dbReference type="ARBA" id="ARBA00022857"/>
    </source>
</evidence>
<evidence type="ECO:0000313" key="3">
    <source>
        <dbReference type="EMBL" id="SEI55812.1"/>
    </source>
</evidence>
<dbReference type="GO" id="GO:0016491">
    <property type="term" value="F:oxidoreductase activity"/>
    <property type="evidence" value="ECO:0007669"/>
    <property type="project" value="InterPro"/>
</dbReference>
<dbReference type="SUPFAM" id="SSF51735">
    <property type="entry name" value="NAD(P)-binding Rossmann-fold domains"/>
    <property type="match status" value="1"/>
</dbReference>
<name>A0A1H6RX97_9GAMM</name>
<dbReference type="SUPFAM" id="SSF50129">
    <property type="entry name" value="GroES-like"/>
    <property type="match status" value="1"/>
</dbReference>
<dbReference type="Gene3D" id="3.40.50.720">
    <property type="entry name" value="NAD(P)-binding Rossmann-like Domain"/>
    <property type="match status" value="1"/>
</dbReference>
<gene>
    <name evidence="3" type="ORF">SAMN05421831_10486</name>
</gene>
<organism evidence="3 4">
    <name type="scientific">Allopseudospirillum japonicum</name>
    <dbReference type="NCBI Taxonomy" id="64971"/>
    <lineage>
        <taxon>Bacteria</taxon>
        <taxon>Pseudomonadati</taxon>
        <taxon>Pseudomonadota</taxon>
        <taxon>Gammaproteobacteria</taxon>
        <taxon>Oceanospirillales</taxon>
        <taxon>Oceanospirillaceae</taxon>
        <taxon>Allopseudospirillum</taxon>
    </lineage>
</organism>
<evidence type="ECO:0000259" key="2">
    <source>
        <dbReference type="SMART" id="SM00829"/>
    </source>
</evidence>